<evidence type="ECO:0000259" key="1">
    <source>
        <dbReference type="Pfam" id="PF02470"/>
    </source>
</evidence>
<dbReference type="AlphaFoldDB" id="A0A7W9W7A5"/>
<organism evidence="2 3">
    <name type="scientific">Armatimonas rosea</name>
    <dbReference type="NCBI Taxonomy" id="685828"/>
    <lineage>
        <taxon>Bacteria</taxon>
        <taxon>Bacillati</taxon>
        <taxon>Armatimonadota</taxon>
        <taxon>Armatimonadia</taxon>
        <taxon>Armatimonadales</taxon>
        <taxon>Armatimonadaceae</taxon>
        <taxon>Armatimonas</taxon>
    </lineage>
</organism>
<dbReference type="InterPro" id="IPR003399">
    <property type="entry name" value="Mce/MlaD"/>
</dbReference>
<reference evidence="2 3" key="1">
    <citation type="submission" date="2020-08" db="EMBL/GenBank/DDBJ databases">
        <title>Genomic Encyclopedia of Type Strains, Phase IV (KMG-IV): sequencing the most valuable type-strain genomes for metagenomic binning, comparative biology and taxonomic classification.</title>
        <authorList>
            <person name="Goeker M."/>
        </authorList>
    </citation>
    <scope>NUCLEOTIDE SEQUENCE [LARGE SCALE GENOMIC DNA]</scope>
    <source>
        <strain evidence="2 3">DSM 23562</strain>
    </source>
</reference>
<gene>
    <name evidence="2" type="ORF">HNQ39_002822</name>
</gene>
<name>A0A7W9W7A5_ARMRO</name>
<dbReference type="EMBL" id="JACHGW010000002">
    <property type="protein sequence ID" value="MBB6051031.1"/>
    <property type="molecule type" value="Genomic_DNA"/>
</dbReference>
<dbReference type="Pfam" id="PF02470">
    <property type="entry name" value="MlaD"/>
    <property type="match status" value="1"/>
</dbReference>
<dbReference type="PANTHER" id="PTHR33371">
    <property type="entry name" value="INTERMEMBRANE PHOSPHOLIPID TRANSPORT SYSTEM BINDING PROTEIN MLAD-RELATED"/>
    <property type="match status" value="1"/>
</dbReference>
<dbReference type="RefSeq" id="WP_184197077.1">
    <property type="nucleotide sequence ID" value="NZ_JACHGW010000002.1"/>
</dbReference>
<feature type="domain" description="Mce/MlaD" evidence="1">
    <location>
        <begin position="39"/>
        <end position="116"/>
    </location>
</feature>
<keyword evidence="3" id="KW-1185">Reference proteome</keyword>
<evidence type="ECO:0000313" key="3">
    <source>
        <dbReference type="Proteomes" id="UP000520814"/>
    </source>
</evidence>
<accession>A0A7W9W7A5</accession>
<comment type="caution">
    <text evidence="2">The sequence shown here is derived from an EMBL/GenBank/DDBJ whole genome shotgun (WGS) entry which is preliminary data.</text>
</comment>
<evidence type="ECO:0000313" key="2">
    <source>
        <dbReference type="EMBL" id="MBB6051031.1"/>
    </source>
</evidence>
<protein>
    <submittedName>
        <fullName evidence="2">ABC-type transporter Mla subunit MlaD</fullName>
    </submittedName>
</protein>
<proteinExistence type="predicted"/>
<sequence length="134" mass="14528">MNHRNQKNYFLTGAIVATVAVGGSLAKSWLNRMQVARNSYPVTLVLKDARGLRGSEPIEIAGVPVGHVTRVHLASDLRRVLVEARLSRELKLSQDSSAWVEVPLLGGSSTVHLEPGHATALLAPGAQIQERVYE</sequence>
<dbReference type="Proteomes" id="UP000520814">
    <property type="component" value="Unassembled WGS sequence"/>
</dbReference>
<dbReference type="InterPro" id="IPR052336">
    <property type="entry name" value="MlaD_Phospholipid_Transporter"/>
</dbReference>
<dbReference type="PANTHER" id="PTHR33371:SF4">
    <property type="entry name" value="INTERMEMBRANE PHOSPHOLIPID TRANSPORT SYSTEM BINDING PROTEIN MLAD"/>
    <property type="match status" value="1"/>
</dbReference>